<dbReference type="EMBL" id="JBBPCC010000008">
    <property type="protein sequence ID" value="MEK8129053.1"/>
    <property type="molecule type" value="Genomic_DNA"/>
</dbReference>
<dbReference type="Gene3D" id="3.20.20.150">
    <property type="entry name" value="Divalent-metal-dependent TIM barrel enzymes"/>
    <property type="match status" value="1"/>
</dbReference>
<dbReference type="PANTHER" id="PTHR12110">
    <property type="entry name" value="HYDROXYPYRUVATE ISOMERASE"/>
    <property type="match status" value="1"/>
</dbReference>
<keyword evidence="3" id="KW-1185">Reference proteome</keyword>
<reference evidence="2 3" key="1">
    <citation type="submission" date="2024-04" db="EMBL/GenBank/DDBJ databases">
        <title>draft genome sequnece of Paenibacillus filicis.</title>
        <authorList>
            <person name="Kim D.-U."/>
        </authorList>
    </citation>
    <scope>NUCLEOTIDE SEQUENCE [LARGE SCALE GENOMIC DNA]</scope>
    <source>
        <strain evidence="2 3">KACC14197</strain>
    </source>
</reference>
<dbReference type="SUPFAM" id="SSF51658">
    <property type="entry name" value="Xylose isomerase-like"/>
    <property type="match status" value="1"/>
</dbReference>
<accession>A0ABU9DJK4</accession>
<dbReference type="InterPro" id="IPR013022">
    <property type="entry name" value="Xyl_isomerase-like_TIM-brl"/>
</dbReference>
<evidence type="ECO:0000313" key="2">
    <source>
        <dbReference type="EMBL" id="MEK8129053.1"/>
    </source>
</evidence>
<dbReference type="Pfam" id="PF01261">
    <property type="entry name" value="AP_endonuc_2"/>
    <property type="match status" value="1"/>
</dbReference>
<dbReference type="RefSeq" id="WP_341416152.1">
    <property type="nucleotide sequence ID" value="NZ_JBBPCC010000008.1"/>
</dbReference>
<evidence type="ECO:0000259" key="1">
    <source>
        <dbReference type="Pfam" id="PF01261"/>
    </source>
</evidence>
<gene>
    <name evidence="2" type="ORF">WMW72_14205</name>
</gene>
<keyword evidence="2" id="KW-0413">Isomerase</keyword>
<dbReference type="GO" id="GO:0016853">
    <property type="term" value="F:isomerase activity"/>
    <property type="evidence" value="ECO:0007669"/>
    <property type="project" value="UniProtKB-KW"/>
</dbReference>
<dbReference type="Proteomes" id="UP001469365">
    <property type="component" value="Unassembled WGS sequence"/>
</dbReference>
<proteinExistence type="predicted"/>
<dbReference type="InterPro" id="IPR050312">
    <property type="entry name" value="IolE/XylAMocC-like"/>
</dbReference>
<evidence type="ECO:0000313" key="3">
    <source>
        <dbReference type="Proteomes" id="UP001469365"/>
    </source>
</evidence>
<sequence length="276" mass="29949">MELGIFAKTFARRSVEQVFEAVHNHGLSCAQFNLSCAGLPSMPDRIDENTARMIGREARARGIRLSAVSGTFNMAHPDEAHRCRGLRRLAVLAAICGEMGTSVITLCTGTRDPEHMWRRHADNCSAAAWMAMADTVGQALQIAEAHKVTLAIEPEGANIISTAAKARKLLLEMGSPYLKIVMDAANLYDPRQTKPMNDVLSEAFHLLGEHIVIAHAKDVSLAGDSPFVAAGQGLIDYAHYVQLLRAHGFDGALILHGLSEEQVGDSVQFLRSQLQA</sequence>
<dbReference type="InterPro" id="IPR036237">
    <property type="entry name" value="Xyl_isomerase-like_sf"/>
</dbReference>
<feature type="domain" description="Xylose isomerase-like TIM barrel" evidence="1">
    <location>
        <begin position="19"/>
        <end position="272"/>
    </location>
</feature>
<dbReference type="PANTHER" id="PTHR12110:SF21">
    <property type="entry name" value="XYLOSE ISOMERASE-LIKE TIM BARREL DOMAIN-CONTAINING PROTEIN"/>
    <property type="match status" value="1"/>
</dbReference>
<protein>
    <submittedName>
        <fullName evidence="2">Sugar phosphate isomerase/epimerase</fullName>
    </submittedName>
</protein>
<name>A0ABU9DJK4_9BACL</name>
<organism evidence="2 3">
    <name type="scientific">Paenibacillus filicis</name>
    <dbReference type="NCBI Taxonomy" id="669464"/>
    <lineage>
        <taxon>Bacteria</taxon>
        <taxon>Bacillati</taxon>
        <taxon>Bacillota</taxon>
        <taxon>Bacilli</taxon>
        <taxon>Bacillales</taxon>
        <taxon>Paenibacillaceae</taxon>
        <taxon>Paenibacillus</taxon>
    </lineage>
</organism>
<comment type="caution">
    <text evidence="2">The sequence shown here is derived from an EMBL/GenBank/DDBJ whole genome shotgun (WGS) entry which is preliminary data.</text>
</comment>